<evidence type="ECO:0000313" key="1">
    <source>
        <dbReference type="EMBL" id="GKV37110.1"/>
    </source>
</evidence>
<accession>A0AAV5LIY6</accession>
<dbReference type="Proteomes" id="UP001054252">
    <property type="component" value="Unassembled WGS sequence"/>
</dbReference>
<keyword evidence="2" id="KW-1185">Reference proteome</keyword>
<dbReference type="AlphaFoldDB" id="A0AAV5LIY6"/>
<protein>
    <submittedName>
        <fullName evidence="1">Uncharacterized protein</fullName>
    </submittedName>
</protein>
<reference evidence="1 2" key="1">
    <citation type="journal article" date="2021" name="Commun. Biol.">
        <title>The genome of Shorea leprosula (Dipterocarpaceae) highlights the ecological relevance of drought in aseasonal tropical rainforests.</title>
        <authorList>
            <person name="Ng K.K.S."/>
            <person name="Kobayashi M.J."/>
            <person name="Fawcett J.A."/>
            <person name="Hatakeyama M."/>
            <person name="Paape T."/>
            <person name="Ng C.H."/>
            <person name="Ang C.C."/>
            <person name="Tnah L.H."/>
            <person name="Lee C.T."/>
            <person name="Nishiyama T."/>
            <person name="Sese J."/>
            <person name="O'Brien M.J."/>
            <person name="Copetti D."/>
            <person name="Mohd Noor M.I."/>
            <person name="Ong R.C."/>
            <person name="Putra M."/>
            <person name="Sireger I.Z."/>
            <person name="Indrioko S."/>
            <person name="Kosugi Y."/>
            <person name="Izuno A."/>
            <person name="Isagi Y."/>
            <person name="Lee S.L."/>
            <person name="Shimizu K.K."/>
        </authorList>
    </citation>
    <scope>NUCLEOTIDE SEQUENCE [LARGE SCALE GENOMIC DNA]</scope>
    <source>
        <strain evidence="1">214</strain>
    </source>
</reference>
<proteinExistence type="predicted"/>
<name>A0AAV5LIY6_9ROSI</name>
<sequence length="114" mass="12394">MMDCLLSTCFAHPHLLLLPDALPPDPLHPRSPPTTATHFQPEIRQSLGISPYFLVLEHLLNLENPRSASSSLCCPSASTCGFEISGHFSPRVPLQNFFFSAVGFSPLLGSVFAC</sequence>
<gene>
    <name evidence="1" type="ORF">SLEP1_g45174</name>
</gene>
<comment type="caution">
    <text evidence="1">The sequence shown here is derived from an EMBL/GenBank/DDBJ whole genome shotgun (WGS) entry which is preliminary data.</text>
</comment>
<dbReference type="EMBL" id="BPVZ01000120">
    <property type="protein sequence ID" value="GKV37110.1"/>
    <property type="molecule type" value="Genomic_DNA"/>
</dbReference>
<evidence type="ECO:0000313" key="2">
    <source>
        <dbReference type="Proteomes" id="UP001054252"/>
    </source>
</evidence>
<organism evidence="1 2">
    <name type="scientific">Rubroshorea leprosula</name>
    <dbReference type="NCBI Taxonomy" id="152421"/>
    <lineage>
        <taxon>Eukaryota</taxon>
        <taxon>Viridiplantae</taxon>
        <taxon>Streptophyta</taxon>
        <taxon>Embryophyta</taxon>
        <taxon>Tracheophyta</taxon>
        <taxon>Spermatophyta</taxon>
        <taxon>Magnoliopsida</taxon>
        <taxon>eudicotyledons</taxon>
        <taxon>Gunneridae</taxon>
        <taxon>Pentapetalae</taxon>
        <taxon>rosids</taxon>
        <taxon>malvids</taxon>
        <taxon>Malvales</taxon>
        <taxon>Dipterocarpaceae</taxon>
        <taxon>Rubroshorea</taxon>
    </lineage>
</organism>